<dbReference type="Proteomes" id="UP000527355">
    <property type="component" value="Unassembled WGS sequence"/>
</dbReference>
<organism evidence="2 3">
    <name type="scientific">Myotis myotis</name>
    <name type="common">Greater mouse-eared bat</name>
    <name type="synonym">Vespertilio myotis</name>
    <dbReference type="NCBI Taxonomy" id="51298"/>
    <lineage>
        <taxon>Eukaryota</taxon>
        <taxon>Metazoa</taxon>
        <taxon>Chordata</taxon>
        <taxon>Craniata</taxon>
        <taxon>Vertebrata</taxon>
        <taxon>Euteleostomi</taxon>
        <taxon>Mammalia</taxon>
        <taxon>Eutheria</taxon>
        <taxon>Laurasiatheria</taxon>
        <taxon>Chiroptera</taxon>
        <taxon>Yangochiroptera</taxon>
        <taxon>Vespertilionidae</taxon>
        <taxon>Myotis</taxon>
    </lineage>
</organism>
<evidence type="ECO:0000313" key="3">
    <source>
        <dbReference type="Proteomes" id="UP000527355"/>
    </source>
</evidence>
<dbReference type="EMBL" id="JABWUV010000021">
    <property type="protein sequence ID" value="KAF6279733.1"/>
    <property type="molecule type" value="Genomic_DNA"/>
</dbReference>
<dbReference type="VEuPathDB" id="HostDB:GeneID_118678773"/>
<keyword evidence="3" id="KW-1185">Reference proteome</keyword>
<feature type="region of interest" description="Disordered" evidence="1">
    <location>
        <begin position="44"/>
        <end position="63"/>
    </location>
</feature>
<comment type="caution">
    <text evidence="2">The sequence shown here is derived from an EMBL/GenBank/DDBJ whole genome shotgun (WGS) entry which is preliminary data.</text>
</comment>
<reference evidence="2 3" key="1">
    <citation type="journal article" date="2020" name="Nature">
        <title>Six reference-quality genomes reveal evolution of bat adaptations.</title>
        <authorList>
            <person name="Jebb D."/>
            <person name="Huang Z."/>
            <person name="Pippel M."/>
            <person name="Hughes G.M."/>
            <person name="Lavrichenko K."/>
            <person name="Devanna P."/>
            <person name="Winkler S."/>
            <person name="Jermiin L.S."/>
            <person name="Skirmuntt E.C."/>
            <person name="Katzourakis A."/>
            <person name="Burkitt-Gray L."/>
            <person name="Ray D.A."/>
            <person name="Sullivan K.A.M."/>
            <person name="Roscito J.G."/>
            <person name="Kirilenko B.M."/>
            <person name="Davalos L.M."/>
            <person name="Corthals A.P."/>
            <person name="Power M.L."/>
            <person name="Jones G."/>
            <person name="Ransome R.D."/>
            <person name="Dechmann D.K.N."/>
            <person name="Locatelli A.G."/>
            <person name="Puechmaille S.J."/>
            <person name="Fedrigo O."/>
            <person name="Jarvis E.D."/>
            <person name="Hiller M."/>
            <person name="Vernes S.C."/>
            <person name="Myers E.W."/>
            <person name="Teeling E.C."/>
        </authorList>
    </citation>
    <scope>NUCLEOTIDE SEQUENCE [LARGE SCALE GENOMIC DNA]</scope>
    <source>
        <strain evidence="2">MMyoMyo1</strain>
        <tissue evidence="2">Flight muscle</tissue>
    </source>
</reference>
<name>A0A7J7RUB2_MYOMY</name>
<protein>
    <submittedName>
        <fullName evidence="2">Dispatched RND transporter family member 1</fullName>
    </submittedName>
</protein>
<dbReference type="AlphaFoldDB" id="A0A7J7RUB2"/>
<gene>
    <name evidence="2" type="ORF">mMyoMyo1_003906</name>
</gene>
<accession>A0A7J7RUB2</accession>
<proteinExistence type="predicted"/>
<evidence type="ECO:0000256" key="1">
    <source>
        <dbReference type="SAM" id="MobiDB-lite"/>
    </source>
</evidence>
<sequence>MGTGSRKLERVTHVHLGVLLGSRDWSMAMSNGNSDCVVLSNGSLAASAAPPSPPSPLDGDLAAQQLPPKEAPRAKVSPNGCLQVNGTVKSSFLPLDNQRTTQLLPPCCHPCPYHHPLTSHSSHQECHPEAGSASPSALASCCLQPHSEYSAPLCPHHAPVYQTACCLQPSPSFCLHHPWPDHFQHQPVPQHVANIRPSRPFKLPKRYSNRIILLNNNLACMLSPPRIFSTFCCCFHLPRS</sequence>
<evidence type="ECO:0000313" key="2">
    <source>
        <dbReference type="EMBL" id="KAF6279733.1"/>
    </source>
</evidence>